<dbReference type="Proteomes" id="UP001232245">
    <property type="component" value="Unassembled WGS sequence"/>
</dbReference>
<name>A0ABT9Z3I8_9BACI</name>
<comment type="caution">
    <text evidence="2">The sequence shown here is derived from an EMBL/GenBank/DDBJ whole genome shotgun (WGS) entry which is preliminary data.</text>
</comment>
<protein>
    <submittedName>
        <fullName evidence="2">Uncharacterized protein</fullName>
    </submittedName>
</protein>
<sequence length="66" mass="7607">MSKYIRIFCLTVFLSGFLFFIFGSIFMSGGDPAEEAVYTIGMIIIILLSFLITQIFYLIHLFNKKL</sequence>
<feature type="transmembrane region" description="Helical" evidence="1">
    <location>
        <begin position="7"/>
        <end position="30"/>
    </location>
</feature>
<keyword evidence="1" id="KW-1133">Transmembrane helix</keyword>
<gene>
    <name evidence="2" type="ORF">J2S02_003171</name>
</gene>
<dbReference type="RefSeq" id="WP_174880573.1">
    <property type="nucleotide sequence ID" value="NZ_CADEPK010000212.1"/>
</dbReference>
<evidence type="ECO:0000313" key="2">
    <source>
        <dbReference type="EMBL" id="MDQ0226826.1"/>
    </source>
</evidence>
<dbReference type="EMBL" id="JAUSTZ010000006">
    <property type="protein sequence ID" value="MDQ0226826.1"/>
    <property type="molecule type" value="Genomic_DNA"/>
</dbReference>
<evidence type="ECO:0000256" key="1">
    <source>
        <dbReference type="SAM" id="Phobius"/>
    </source>
</evidence>
<organism evidence="2 3">
    <name type="scientific">Metabacillus niabensis</name>
    <dbReference type="NCBI Taxonomy" id="324854"/>
    <lineage>
        <taxon>Bacteria</taxon>
        <taxon>Bacillati</taxon>
        <taxon>Bacillota</taxon>
        <taxon>Bacilli</taxon>
        <taxon>Bacillales</taxon>
        <taxon>Bacillaceae</taxon>
        <taxon>Metabacillus</taxon>
    </lineage>
</organism>
<reference evidence="2 3" key="1">
    <citation type="submission" date="2023-07" db="EMBL/GenBank/DDBJ databases">
        <title>Genomic Encyclopedia of Type Strains, Phase IV (KMG-IV): sequencing the most valuable type-strain genomes for metagenomic binning, comparative biology and taxonomic classification.</title>
        <authorList>
            <person name="Goeker M."/>
        </authorList>
    </citation>
    <scope>NUCLEOTIDE SEQUENCE [LARGE SCALE GENOMIC DNA]</scope>
    <source>
        <strain evidence="2 3">DSM 17723</strain>
    </source>
</reference>
<proteinExistence type="predicted"/>
<keyword evidence="3" id="KW-1185">Reference proteome</keyword>
<evidence type="ECO:0000313" key="3">
    <source>
        <dbReference type="Proteomes" id="UP001232245"/>
    </source>
</evidence>
<feature type="transmembrane region" description="Helical" evidence="1">
    <location>
        <begin position="36"/>
        <end position="59"/>
    </location>
</feature>
<keyword evidence="1" id="KW-0812">Transmembrane</keyword>
<accession>A0ABT9Z3I8</accession>
<keyword evidence="1" id="KW-0472">Membrane</keyword>